<comment type="caution">
    <text evidence="1">The sequence shown here is derived from an EMBL/GenBank/DDBJ whole genome shotgun (WGS) entry which is preliminary data.</text>
</comment>
<proteinExistence type="predicted"/>
<keyword evidence="2" id="KW-1185">Reference proteome</keyword>
<reference evidence="1 2" key="1">
    <citation type="submission" date="2024-03" db="EMBL/GenBank/DDBJ databases">
        <title>Novel species of the genus Variovorax.</title>
        <authorList>
            <person name="Liu Q."/>
            <person name="Xin Y.-H."/>
        </authorList>
    </citation>
    <scope>NUCLEOTIDE SEQUENCE [LARGE SCALE GENOMIC DNA]</scope>
    <source>
        <strain evidence="1 2">KACC 18900</strain>
    </source>
</reference>
<accession>A0ABU8WJR1</accession>
<gene>
    <name evidence="1" type="ORF">WKW82_13985</name>
</gene>
<evidence type="ECO:0000313" key="2">
    <source>
        <dbReference type="Proteomes" id="UP001385892"/>
    </source>
</evidence>
<name>A0ABU8WJR1_9BURK</name>
<sequence length="48" mass="5262">MTSAACAALVRAAVVTGLMIMVVMARARVGRYCRVIVVIMRFRSGYCH</sequence>
<dbReference type="EMBL" id="JBBKZT010000006">
    <property type="protein sequence ID" value="MEJ8847765.1"/>
    <property type="molecule type" value="Genomic_DNA"/>
</dbReference>
<evidence type="ECO:0000313" key="1">
    <source>
        <dbReference type="EMBL" id="MEJ8847765.1"/>
    </source>
</evidence>
<protein>
    <submittedName>
        <fullName evidence="1">Uncharacterized protein</fullName>
    </submittedName>
</protein>
<dbReference type="RefSeq" id="WP_340342905.1">
    <property type="nucleotide sequence ID" value="NZ_JBBKZT010000006.1"/>
</dbReference>
<organism evidence="1 2">
    <name type="scientific">Variovorax rhizosphaerae</name>
    <dbReference type="NCBI Taxonomy" id="1836200"/>
    <lineage>
        <taxon>Bacteria</taxon>
        <taxon>Pseudomonadati</taxon>
        <taxon>Pseudomonadota</taxon>
        <taxon>Betaproteobacteria</taxon>
        <taxon>Burkholderiales</taxon>
        <taxon>Comamonadaceae</taxon>
        <taxon>Variovorax</taxon>
    </lineage>
</organism>
<dbReference type="Proteomes" id="UP001385892">
    <property type="component" value="Unassembled WGS sequence"/>
</dbReference>